<evidence type="ECO:0000256" key="1">
    <source>
        <dbReference type="ARBA" id="ARBA00023015"/>
    </source>
</evidence>
<organism evidence="5 6">
    <name type="scientific">Pseudoprevotella muciniphila</name>
    <dbReference type="NCBI Taxonomy" id="2133944"/>
    <lineage>
        <taxon>Bacteria</taxon>
        <taxon>Pseudomonadati</taxon>
        <taxon>Bacteroidota</taxon>
        <taxon>Bacteroidia</taxon>
        <taxon>Bacteroidales</taxon>
        <taxon>Prevotellaceae</taxon>
        <taxon>Pseudoprevotella</taxon>
    </lineage>
</organism>
<gene>
    <name evidence="5" type="ORF">C7Y71_001380</name>
</gene>
<proteinExistence type="predicted"/>
<evidence type="ECO:0000259" key="4">
    <source>
        <dbReference type="Pfam" id="PF00717"/>
    </source>
</evidence>
<dbReference type="RefSeq" id="WP_111897845.1">
    <property type="nucleotide sequence ID" value="NZ_CP033459.1"/>
</dbReference>
<evidence type="ECO:0000256" key="3">
    <source>
        <dbReference type="ARBA" id="ARBA00023163"/>
    </source>
</evidence>
<feature type="domain" description="Peptidase S24/S26A/S26B/S26C" evidence="4">
    <location>
        <begin position="104"/>
        <end position="227"/>
    </location>
</feature>
<dbReference type="KEGG" id="alq:C7Y71_001380"/>
<keyword evidence="2" id="KW-0238">DNA-binding</keyword>
<dbReference type="Gene3D" id="2.10.109.10">
    <property type="entry name" value="Umud Fragment, subunit A"/>
    <property type="match status" value="1"/>
</dbReference>
<protein>
    <submittedName>
        <fullName evidence="5">S24 family peptidase</fullName>
    </submittedName>
</protein>
<evidence type="ECO:0000256" key="2">
    <source>
        <dbReference type="ARBA" id="ARBA00023125"/>
    </source>
</evidence>
<evidence type="ECO:0000313" key="5">
    <source>
        <dbReference type="EMBL" id="QFQ11779.1"/>
    </source>
</evidence>
<reference evidence="5 6" key="1">
    <citation type="submission" date="2018-11" db="EMBL/GenBank/DDBJ databases">
        <authorList>
            <person name="Na S.W."/>
            <person name="Baik M."/>
        </authorList>
    </citation>
    <scope>NUCLEOTIDE SEQUENCE [LARGE SCALE GENOMIC DNA]</scope>
    <source>
        <strain evidence="5 6">E39</strain>
    </source>
</reference>
<dbReference type="InterPro" id="IPR015927">
    <property type="entry name" value="Peptidase_S24_S26A/B/C"/>
</dbReference>
<accession>A0A5P8E458</accession>
<dbReference type="PANTHER" id="PTHR40661:SF1">
    <property type="entry name" value="HTH CRO_C1-TYPE DOMAIN-CONTAINING PROTEIN"/>
    <property type="match status" value="1"/>
</dbReference>
<keyword evidence="6" id="KW-1185">Reference proteome</keyword>
<evidence type="ECO:0000313" key="6">
    <source>
        <dbReference type="Proteomes" id="UP000249375"/>
    </source>
</evidence>
<dbReference type="CDD" id="cd06529">
    <property type="entry name" value="S24_LexA-like"/>
    <property type="match status" value="1"/>
</dbReference>
<keyword evidence="1" id="KW-0805">Transcription regulation</keyword>
<dbReference type="SUPFAM" id="SSF51306">
    <property type="entry name" value="LexA/Signal peptidase"/>
    <property type="match status" value="1"/>
</dbReference>
<dbReference type="EMBL" id="CP033459">
    <property type="protein sequence ID" value="QFQ11779.1"/>
    <property type="molecule type" value="Genomic_DNA"/>
</dbReference>
<name>A0A5P8E458_9BACT</name>
<dbReference type="Pfam" id="PF00717">
    <property type="entry name" value="Peptidase_S24"/>
    <property type="match status" value="1"/>
</dbReference>
<dbReference type="Proteomes" id="UP000249375">
    <property type="component" value="Chromosome"/>
</dbReference>
<dbReference type="GO" id="GO:0003677">
    <property type="term" value="F:DNA binding"/>
    <property type="evidence" value="ECO:0007669"/>
    <property type="project" value="UniProtKB-KW"/>
</dbReference>
<dbReference type="OrthoDB" id="796548at2"/>
<dbReference type="InterPro" id="IPR036286">
    <property type="entry name" value="LexA/Signal_pep-like_sf"/>
</dbReference>
<dbReference type="InterPro" id="IPR039418">
    <property type="entry name" value="LexA-like"/>
</dbReference>
<sequence>MIKADNLNPLSERFLKAMDVLGVTGYKLAKQKILPADSTLTAIKRGYQKPSRNTIEAFLEAYPNINRTWLLKGEGKMTNQNVVKTDSGSHIFVKDYKEQVDPVPIYEIQVSAGLNSIFAGSNPEYLAGMVLFPKMPRAEGGMFVVGDSMYPLLKAGDIIGCVSLHDLESVIYGEIYVLQIENAGDISIVVKYIQPSEKEGHYKLVSYNKEHATMEVHKSCITSIARVTFSIRKFAPM</sequence>
<dbReference type="PANTHER" id="PTHR40661">
    <property type="match status" value="1"/>
</dbReference>
<dbReference type="AlphaFoldDB" id="A0A5P8E458"/>
<keyword evidence="3" id="KW-0804">Transcription</keyword>